<accession>A0A953HXW8</accession>
<dbReference type="AlphaFoldDB" id="A0A953HXW8"/>
<evidence type="ECO:0000313" key="2">
    <source>
        <dbReference type="EMBL" id="MBY6274667.1"/>
    </source>
</evidence>
<dbReference type="EMBL" id="PIUK01000001">
    <property type="protein sequence ID" value="MBY6274667.1"/>
    <property type="molecule type" value="Genomic_DNA"/>
</dbReference>
<feature type="transmembrane region" description="Helical" evidence="1">
    <location>
        <begin position="109"/>
        <end position="128"/>
    </location>
</feature>
<dbReference type="RefSeq" id="WP_273377419.1">
    <property type="nucleotide sequence ID" value="NZ_PIUK01000001.1"/>
</dbReference>
<reference evidence="2" key="1">
    <citation type="submission" date="2017-11" db="EMBL/GenBank/DDBJ databases">
        <title>Three new genomes from thermophilic consortium.</title>
        <authorList>
            <person name="Quaggio R."/>
            <person name="Amgarten D."/>
            <person name="Setubal J.C."/>
        </authorList>
    </citation>
    <scope>NUCLEOTIDE SEQUENCE</scope>
    <source>
        <strain evidence="2">ZCTH01-B2</strain>
    </source>
</reference>
<proteinExistence type="predicted"/>
<evidence type="ECO:0000256" key="1">
    <source>
        <dbReference type="SAM" id="Phobius"/>
    </source>
</evidence>
<dbReference type="Proteomes" id="UP000732377">
    <property type="component" value="Unassembled WGS sequence"/>
</dbReference>
<protein>
    <recommendedName>
        <fullName evidence="4">TIGR04086 family membrane protein</fullName>
    </recommendedName>
</protein>
<comment type="caution">
    <text evidence="2">The sequence shown here is derived from an EMBL/GenBank/DDBJ whole genome shotgun (WGS) entry which is preliminary data.</text>
</comment>
<keyword evidence="1" id="KW-0812">Transmembrane</keyword>
<feature type="transmembrane region" description="Helical" evidence="1">
    <location>
        <begin position="20"/>
        <end position="41"/>
    </location>
</feature>
<keyword evidence="1" id="KW-0472">Membrane</keyword>
<feature type="transmembrane region" description="Helical" evidence="1">
    <location>
        <begin position="76"/>
        <end position="97"/>
    </location>
</feature>
<keyword evidence="1" id="KW-1133">Transmembrane helix</keyword>
<sequence length="130" mass="12767">MRRADGGEALVDLGALASGVLWGLLLMVAAALTLGVLDFWFAPEPQAEAARTLIVQGVAAALAGARSTWLAGRGGFMHGLAAGVGLVAAVTVIIGIFRDLPGILGLARGLAVGAGAGALAGVAAVSLGRR</sequence>
<organism evidence="2 3">
    <name type="scientific">Symbiobacterium thermophilum</name>
    <dbReference type="NCBI Taxonomy" id="2734"/>
    <lineage>
        <taxon>Bacteria</taxon>
        <taxon>Bacillati</taxon>
        <taxon>Bacillota</taxon>
        <taxon>Clostridia</taxon>
        <taxon>Eubacteriales</taxon>
        <taxon>Symbiobacteriaceae</taxon>
        <taxon>Symbiobacterium</taxon>
    </lineage>
</organism>
<name>A0A953HXW8_SYMTR</name>
<evidence type="ECO:0000313" key="3">
    <source>
        <dbReference type="Proteomes" id="UP000732377"/>
    </source>
</evidence>
<evidence type="ECO:0008006" key="4">
    <source>
        <dbReference type="Google" id="ProtNLM"/>
    </source>
</evidence>
<gene>
    <name evidence="2" type="ORF">CWE10_00390</name>
</gene>